<dbReference type="InterPro" id="IPR000182">
    <property type="entry name" value="GNAT_dom"/>
</dbReference>
<keyword evidence="6" id="KW-1185">Reference proteome</keyword>
<name>A0ABP8ADF0_9ACTN</name>
<gene>
    <name evidence="5" type="ORF">GCM10022252_07580</name>
</gene>
<comment type="caution">
    <text evidence="5">The sequence shown here is derived from an EMBL/GenBank/DDBJ whole genome shotgun (WGS) entry which is preliminary data.</text>
</comment>
<keyword evidence="1" id="KW-0808">Transferase</keyword>
<protein>
    <submittedName>
        <fullName evidence="5">GNAT family N-acetyltransferase</fullName>
    </submittedName>
</protein>
<dbReference type="Pfam" id="PF13302">
    <property type="entry name" value="Acetyltransf_3"/>
    <property type="match status" value="1"/>
</dbReference>
<evidence type="ECO:0000256" key="1">
    <source>
        <dbReference type="ARBA" id="ARBA00022679"/>
    </source>
</evidence>
<dbReference type="Proteomes" id="UP001501251">
    <property type="component" value="Unassembled WGS sequence"/>
</dbReference>
<reference evidence="6" key="1">
    <citation type="journal article" date="2019" name="Int. J. Syst. Evol. Microbiol.">
        <title>The Global Catalogue of Microorganisms (GCM) 10K type strain sequencing project: providing services to taxonomists for standard genome sequencing and annotation.</title>
        <authorList>
            <consortium name="The Broad Institute Genomics Platform"/>
            <consortium name="The Broad Institute Genome Sequencing Center for Infectious Disease"/>
            <person name="Wu L."/>
            <person name="Ma J."/>
        </authorList>
    </citation>
    <scope>NUCLEOTIDE SEQUENCE [LARGE SCALE GENOMIC DNA]</scope>
    <source>
        <strain evidence="6">JCM 17388</strain>
    </source>
</reference>
<dbReference type="SUPFAM" id="SSF55729">
    <property type="entry name" value="Acyl-CoA N-acyltransferases (Nat)"/>
    <property type="match status" value="1"/>
</dbReference>
<sequence length="187" mass="21038">MAESEVREMPERGNAPLVRLDPWAETDFDLLRRINAPEMTEHLGGPETEEKLLERHRRYVDIVGKGTGRMFSIVLLPDLQQVGSIGYWERVWHDETVYETGWGVLPEFQGRGIAAEAAVAVIALARAERTHRYVHAYPSVGNPASNAICRKAGFQFVAEFDGEYPPGNAIRCNDWRVDLTTELTAEA</sequence>
<dbReference type="PANTHER" id="PTHR43792:SF8">
    <property type="entry name" value="[RIBOSOMAL PROTEIN US5]-ALANINE N-ACETYLTRANSFERASE"/>
    <property type="match status" value="1"/>
</dbReference>
<proteinExistence type="inferred from homology"/>
<evidence type="ECO:0000259" key="4">
    <source>
        <dbReference type="PROSITE" id="PS51186"/>
    </source>
</evidence>
<dbReference type="PROSITE" id="PS51186">
    <property type="entry name" value="GNAT"/>
    <property type="match status" value="1"/>
</dbReference>
<organism evidence="5 6">
    <name type="scientific">Streptosporangium oxazolinicum</name>
    <dbReference type="NCBI Taxonomy" id="909287"/>
    <lineage>
        <taxon>Bacteria</taxon>
        <taxon>Bacillati</taxon>
        <taxon>Actinomycetota</taxon>
        <taxon>Actinomycetes</taxon>
        <taxon>Streptosporangiales</taxon>
        <taxon>Streptosporangiaceae</taxon>
        <taxon>Streptosporangium</taxon>
    </lineage>
</organism>
<evidence type="ECO:0000256" key="3">
    <source>
        <dbReference type="ARBA" id="ARBA00038502"/>
    </source>
</evidence>
<accession>A0ABP8ADF0</accession>
<dbReference type="PANTHER" id="PTHR43792">
    <property type="entry name" value="GNAT FAMILY, PUTATIVE (AFU_ORTHOLOGUE AFUA_3G00765)-RELATED-RELATED"/>
    <property type="match status" value="1"/>
</dbReference>
<dbReference type="Gene3D" id="3.40.630.30">
    <property type="match status" value="1"/>
</dbReference>
<dbReference type="EMBL" id="BAABAQ010000001">
    <property type="protein sequence ID" value="GAA4182141.1"/>
    <property type="molecule type" value="Genomic_DNA"/>
</dbReference>
<feature type="domain" description="N-acetyltransferase" evidence="4">
    <location>
        <begin position="18"/>
        <end position="182"/>
    </location>
</feature>
<dbReference type="InterPro" id="IPR051531">
    <property type="entry name" value="N-acetyltransferase"/>
</dbReference>
<comment type="similarity">
    <text evidence="3">Belongs to the acetyltransferase family. RimJ subfamily.</text>
</comment>
<keyword evidence="2" id="KW-0012">Acyltransferase</keyword>
<evidence type="ECO:0000313" key="5">
    <source>
        <dbReference type="EMBL" id="GAA4182141.1"/>
    </source>
</evidence>
<evidence type="ECO:0000313" key="6">
    <source>
        <dbReference type="Proteomes" id="UP001501251"/>
    </source>
</evidence>
<evidence type="ECO:0000256" key="2">
    <source>
        <dbReference type="ARBA" id="ARBA00023315"/>
    </source>
</evidence>
<dbReference type="InterPro" id="IPR016181">
    <property type="entry name" value="Acyl_CoA_acyltransferase"/>
</dbReference>